<keyword evidence="2" id="KW-1003">Cell membrane</keyword>
<keyword evidence="4 6" id="KW-1133">Transmembrane helix</keyword>
<keyword evidence="5 6" id="KW-0472">Membrane</keyword>
<dbReference type="RefSeq" id="WP_098038963.1">
    <property type="nucleotide sequence ID" value="NZ_CWGJ01000025.1"/>
</dbReference>
<evidence type="ECO:0000256" key="4">
    <source>
        <dbReference type="ARBA" id="ARBA00022989"/>
    </source>
</evidence>
<proteinExistence type="predicted"/>
<name>A0A0H5DRB2_9BACT</name>
<dbReference type="PANTHER" id="PTHR30086">
    <property type="entry name" value="ARGININE EXPORTER PROTEIN ARGO"/>
    <property type="match status" value="1"/>
</dbReference>
<dbReference type="Pfam" id="PF01810">
    <property type="entry name" value="LysE"/>
    <property type="match status" value="1"/>
</dbReference>
<evidence type="ECO:0000313" key="7">
    <source>
        <dbReference type="EMBL" id="CRX39112.1"/>
    </source>
</evidence>
<dbReference type="Proteomes" id="UP000220251">
    <property type="component" value="Unassembled WGS sequence"/>
</dbReference>
<evidence type="ECO:0000256" key="1">
    <source>
        <dbReference type="ARBA" id="ARBA00004651"/>
    </source>
</evidence>
<feature type="transmembrane region" description="Helical" evidence="6">
    <location>
        <begin position="39"/>
        <end position="64"/>
    </location>
</feature>
<evidence type="ECO:0000313" key="8">
    <source>
        <dbReference type="Proteomes" id="UP000220251"/>
    </source>
</evidence>
<dbReference type="EMBL" id="CWGJ01000025">
    <property type="protein sequence ID" value="CRX39112.1"/>
    <property type="molecule type" value="Genomic_DNA"/>
</dbReference>
<feature type="transmembrane region" description="Helical" evidence="6">
    <location>
        <begin position="182"/>
        <end position="202"/>
    </location>
</feature>
<dbReference type="AlphaFoldDB" id="A0A0H5DRB2"/>
<dbReference type="PANTHER" id="PTHR30086:SF20">
    <property type="entry name" value="ARGININE EXPORTER PROTEIN ARGO-RELATED"/>
    <property type="match status" value="1"/>
</dbReference>
<organism evidence="7 8">
    <name type="scientific">Estrella lausannensis</name>
    <dbReference type="NCBI Taxonomy" id="483423"/>
    <lineage>
        <taxon>Bacteria</taxon>
        <taxon>Pseudomonadati</taxon>
        <taxon>Chlamydiota</taxon>
        <taxon>Chlamydiia</taxon>
        <taxon>Parachlamydiales</taxon>
        <taxon>Candidatus Criblamydiaceae</taxon>
        <taxon>Estrella</taxon>
    </lineage>
</organism>
<feature type="transmembrane region" description="Helical" evidence="6">
    <location>
        <begin position="70"/>
        <end position="87"/>
    </location>
</feature>
<evidence type="ECO:0000256" key="2">
    <source>
        <dbReference type="ARBA" id="ARBA00022475"/>
    </source>
</evidence>
<protein>
    <submittedName>
        <fullName evidence="7">Putative lysine exporter protein</fullName>
    </submittedName>
</protein>
<evidence type="ECO:0000256" key="6">
    <source>
        <dbReference type="SAM" id="Phobius"/>
    </source>
</evidence>
<keyword evidence="3 6" id="KW-0812">Transmembrane</keyword>
<dbReference type="GO" id="GO:0005886">
    <property type="term" value="C:plasma membrane"/>
    <property type="evidence" value="ECO:0007669"/>
    <property type="project" value="UniProtKB-SubCell"/>
</dbReference>
<comment type="subcellular location">
    <subcellularLocation>
        <location evidence="1">Cell membrane</location>
        <topology evidence="1">Multi-pass membrane protein</topology>
    </subcellularLocation>
</comment>
<dbReference type="GO" id="GO:0015171">
    <property type="term" value="F:amino acid transmembrane transporter activity"/>
    <property type="evidence" value="ECO:0007669"/>
    <property type="project" value="TreeGrafter"/>
</dbReference>
<accession>A0A0H5DRB2</accession>
<evidence type="ECO:0000256" key="5">
    <source>
        <dbReference type="ARBA" id="ARBA00023136"/>
    </source>
</evidence>
<feature type="transmembrane region" description="Helical" evidence="6">
    <location>
        <begin position="6"/>
        <end position="27"/>
    </location>
</feature>
<reference evidence="8" key="1">
    <citation type="submission" date="2015-06" db="EMBL/GenBank/DDBJ databases">
        <authorList>
            <person name="Bertelli C."/>
        </authorList>
    </citation>
    <scope>NUCLEOTIDE SEQUENCE [LARGE SCALE GENOMIC DNA]</scope>
    <source>
        <strain evidence="8">CRIB-30</strain>
    </source>
</reference>
<dbReference type="InterPro" id="IPR001123">
    <property type="entry name" value="LeuE-type"/>
</dbReference>
<sequence>MDETALFFKAFLFSLSLIFPIGVQNLYVLRQGVLGKHVLLTATVFSLGDAFLIVVGGVGAGMMIEEAPEVKRWLVAGGALFLLYYGLRCYRRAFRGGLIPEGVAPPPASWQRTLLTALGFSLLNPQGVFETTVLIGGVAAGLESGSERAIFLSGACLASVAWFFSLAYGARYLKPLLQKRRWQIGIDLFIGTAMLFIAWKLFQHEVPSYMR</sequence>
<gene>
    <name evidence="7" type="primary">lysE</name>
    <name evidence="7" type="ORF">ELAC_1787</name>
</gene>
<dbReference type="OrthoDB" id="5638726at2"/>
<evidence type="ECO:0000256" key="3">
    <source>
        <dbReference type="ARBA" id="ARBA00022692"/>
    </source>
</evidence>
<keyword evidence="8" id="KW-1185">Reference proteome</keyword>
<feature type="transmembrane region" description="Helical" evidence="6">
    <location>
        <begin position="149"/>
        <end position="170"/>
    </location>
</feature>